<dbReference type="Proteomes" id="UP000276776">
    <property type="component" value="Unassembled WGS sequence"/>
</dbReference>
<dbReference type="STRING" id="103827.A0A0N5CNT6"/>
<dbReference type="EMBL" id="UYYF01000290">
    <property type="protein sequence ID" value="VDM97513.1"/>
    <property type="molecule type" value="Genomic_DNA"/>
</dbReference>
<feature type="domain" description="Serpin" evidence="1">
    <location>
        <begin position="48"/>
        <end position="343"/>
    </location>
</feature>
<dbReference type="SUPFAM" id="SSF56574">
    <property type="entry name" value="Serpins"/>
    <property type="match status" value="1"/>
</dbReference>
<reference evidence="4" key="1">
    <citation type="submission" date="2017-02" db="UniProtKB">
        <authorList>
            <consortium name="WormBaseParasite"/>
        </authorList>
    </citation>
    <scope>IDENTIFICATION</scope>
</reference>
<dbReference type="OMA" id="VAPARCE"/>
<dbReference type="Gene3D" id="3.30.497.10">
    <property type="entry name" value="Antithrombin, subunit I, domain 2"/>
    <property type="match status" value="1"/>
</dbReference>
<reference evidence="2 3" key="2">
    <citation type="submission" date="2018-11" db="EMBL/GenBank/DDBJ databases">
        <authorList>
            <consortium name="Pathogen Informatics"/>
        </authorList>
    </citation>
    <scope>NUCLEOTIDE SEQUENCE [LARGE SCALE GENOMIC DNA]</scope>
</reference>
<keyword evidence="3" id="KW-1185">Reference proteome</keyword>
<gene>
    <name evidence="2" type="ORF">TCLT_LOCUS1859</name>
</gene>
<name>A0A0N5CNT6_THECL</name>
<dbReference type="InterPro" id="IPR023796">
    <property type="entry name" value="Serpin_dom"/>
</dbReference>
<dbReference type="InterPro" id="IPR036186">
    <property type="entry name" value="Serpin_sf"/>
</dbReference>
<protein>
    <submittedName>
        <fullName evidence="4">SERPIN domain-containing protein</fullName>
    </submittedName>
</protein>
<dbReference type="OrthoDB" id="5834349at2759"/>
<dbReference type="InterPro" id="IPR042185">
    <property type="entry name" value="Serpin_sf_2"/>
</dbReference>
<dbReference type="Gene3D" id="2.30.39.10">
    <property type="entry name" value="Alpha-1-antitrypsin, domain 1"/>
    <property type="match status" value="1"/>
</dbReference>
<dbReference type="InterPro" id="IPR042178">
    <property type="entry name" value="Serpin_sf_1"/>
</dbReference>
<dbReference type="Pfam" id="PF00079">
    <property type="entry name" value="Serpin"/>
    <property type="match status" value="1"/>
</dbReference>
<evidence type="ECO:0000259" key="1">
    <source>
        <dbReference type="Pfam" id="PF00079"/>
    </source>
</evidence>
<accession>A0A0N5CNT6</accession>
<evidence type="ECO:0000313" key="3">
    <source>
        <dbReference type="Proteomes" id="UP000276776"/>
    </source>
</evidence>
<proteinExistence type="predicted"/>
<sequence length="478" mass="55051">MLSNPRNSSVWGDWEYLPLLDFGIKLLNDIPSKRLNLAYLPTKELENLRVTYEESNLAISPLQILRGFAVLHLLSDGECNLKLNDLITKALLGISIRRWHTLHDDLEDLCTTYCKSLNRGVIRVYFEENPLLTFNTELMNLINKYYGSTDQMSESLLADGDDQNKNKVVQSMCFQVNPDGKTTVDEMNDKIKEASDGITEFVIRRDLAPEWRTRVVLVSSFNSTFYWKPSGSVIEVETFFYETCEKMVQTRSVIKAFRCNGLFRTTITDDGVRVIELDSETDHLKMYLFQPQTAFSGQFMRKLQSKHLKQYVSELSTLPERKSVVIPCFTIVSPVGLRSVFANCNPIYHYICKNRHPQYPYPCIARIFSPYKAELGFIYGKASGEYYGTSHIYPLWEYYHKSKMAIKIGKPEVKKKAEEKTTDIQCDQPTIKDVQENMKKSQGHEITNLKGQIMIIKNQAGITPTQYMIGILKYLKNS</sequence>
<evidence type="ECO:0000313" key="4">
    <source>
        <dbReference type="WBParaSite" id="TCLT_0000185801-mRNA-1"/>
    </source>
</evidence>
<dbReference type="AlphaFoldDB" id="A0A0N5CNT6"/>
<dbReference type="SMR" id="A0A0N5CNT6"/>
<evidence type="ECO:0000313" key="2">
    <source>
        <dbReference type="EMBL" id="VDM97513.1"/>
    </source>
</evidence>
<organism evidence="4">
    <name type="scientific">Thelazia callipaeda</name>
    <name type="common">Oriental eyeworm</name>
    <name type="synonym">Parasitic nematode</name>
    <dbReference type="NCBI Taxonomy" id="103827"/>
    <lineage>
        <taxon>Eukaryota</taxon>
        <taxon>Metazoa</taxon>
        <taxon>Ecdysozoa</taxon>
        <taxon>Nematoda</taxon>
        <taxon>Chromadorea</taxon>
        <taxon>Rhabditida</taxon>
        <taxon>Spirurina</taxon>
        <taxon>Spiruromorpha</taxon>
        <taxon>Thelazioidea</taxon>
        <taxon>Thelaziidae</taxon>
        <taxon>Thelazia</taxon>
    </lineage>
</organism>
<dbReference type="WBParaSite" id="TCLT_0000185801-mRNA-1">
    <property type="protein sequence ID" value="TCLT_0000185801-mRNA-1"/>
    <property type="gene ID" value="TCLT_0000185801"/>
</dbReference>